<gene>
    <name evidence="2" type="ORF">ONE63_010639</name>
</gene>
<evidence type="ECO:0000256" key="1">
    <source>
        <dbReference type="SAM" id="SignalP"/>
    </source>
</evidence>
<protein>
    <submittedName>
        <fullName evidence="2">Uncharacterized protein</fullName>
    </submittedName>
</protein>
<reference evidence="2" key="1">
    <citation type="submission" date="2022-12" db="EMBL/GenBank/DDBJ databases">
        <title>Chromosome-level genome assembly of the bean flower thrips Megalurothrips usitatus.</title>
        <authorList>
            <person name="Ma L."/>
            <person name="Liu Q."/>
            <person name="Li H."/>
            <person name="Cai W."/>
        </authorList>
    </citation>
    <scope>NUCLEOTIDE SEQUENCE</scope>
    <source>
        <strain evidence="2">Cailab_2022a</strain>
    </source>
</reference>
<evidence type="ECO:0000313" key="2">
    <source>
        <dbReference type="EMBL" id="KAJ1524103.1"/>
    </source>
</evidence>
<sequence length="239" mass="26372">MYAPALLVSAITAALLCADHMASAQVYIMENPATNDSSSSSTPPTPAETTEADVEASTLSQAEQDDCHEQIGKVENGVPVNKMRKYDVAKILEEHGGAPGKLNATWNRDVPEFPVPEPKAEPLPDTTNTTFWVYDYRRTDFRSFIRLEHGLLRQKGTKDEYVDVRGELYWTPPDFCGRARHTKYRVDPNKGLVSDVTLEYCTINSETLWCAPPANCMSNETYMACVASPSSALMASLVG</sequence>
<evidence type="ECO:0000313" key="3">
    <source>
        <dbReference type="Proteomes" id="UP001075354"/>
    </source>
</evidence>
<feature type="signal peptide" evidence="1">
    <location>
        <begin position="1"/>
        <end position="24"/>
    </location>
</feature>
<proteinExistence type="predicted"/>
<dbReference type="EMBL" id="JAPTSV010000009">
    <property type="protein sequence ID" value="KAJ1524103.1"/>
    <property type="molecule type" value="Genomic_DNA"/>
</dbReference>
<accession>A0AAV7XKX5</accession>
<feature type="chain" id="PRO_5043888425" evidence="1">
    <location>
        <begin position="25"/>
        <end position="239"/>
    </location>
</feature>
<organism evidence="2 3">
    <name type="scientific">Megalurothrips usitatus</name>
    <name type="common">bean blossom thrips</name>
    <dbReference type="NCBI Taxonomy" id="439358"/>
    <lineage>
        <taxon>Eukaryota</taxon>
        <taxon>Metazoa</taxon>
        <taxon>Ecdysozoa</taxon>
        <taxon>Arthropoda</taxon>
        <taxon>Hexapoda</taxon>
        <taxon>Insecta</taxon>
        <taxon>Pterygota</taxon>
        <taxon>Neoptera</taxon>
        <taxon>Paraneoptera</taxon>
        <taxon>Thysanoptera</taxon>
        <taxon>Terebrantia</taxon>
        <taxon>Thripoidea</taxon>
        <taxon>Thripidae</taxon>
        <taxon>Megalurothrips</taxon>
    </lineage>
</organism>
<dbReference type="AlphaFoldDB" id="A0AAV7XKX5"/>
<dbReference type="Proteomes" id="UP001075354">
    <property type="component" value="Chromosome 9"/>
</dbReference>
<keyword evidence="1" id="KW-0732">Signal</keyword>
<name>A0AAV7XKX5_9NEOP</name>
<comment type="caution">
    <text evidence="2">The sequence shown here is derived from an EMBL/GenBank/DDBJ whole genome shotgun (WGS) entry which is preliminary data.</text>
</comment>
<keyword evidence="3" id="KW-1185">Reference proteome</keyword>